<proteinExistence type="predicted"/>
<dbReference type="Gene3D" id="3.40.50.300">
    <property type="entry name" value="P-loop containing nucleotide triphosphate hydrolases"/>
    <property type="match status" value="1"/>
</dbReference>
<dbReference type="EMBL" id="JAGGKT010000001">
    <property type="protein sequence ID" value="MBP1930692.1"/>
    <property type="molecule type" value="Genomic_DNA"/>
</dbReference>
<feature type="coiled-coil region" evidence="1">
    <location>
        <begin position="99"/>
        <end position="133"/>
    </location>
</feature>
<dbReference type="Proteomes" id="UP001519343">
    <property type="component" value="Unassembled WGS sequence"/>
</dbReference>
<gene>
    <name evidence="3" type="ORF">J2Z37_000679</name>
</gene>
<dbReference type="PANTHER" id="PTHR43384:SF13">
    <property type="entry name" value="SLR0110 PROTEIN"/>
    <property type="match status" value="1"/>
</dbReference>
<organism evidence="3 4">
    <name type="scientific">Ammoniphilus resinae</name>
    <dbReference type="NCBI Taxonomy" id="861532"/>
    <lineage>
        <taxon>Bacteria</taxon>
        <taxon>Bacillati</taxon>
        <taxon>Bacillota</taxon>
        <taxon>Bacilli</taxon>
        <taxon>Bacillales</taxon>
        <taxon>Paenibacillaceae</taxon>
        <taxon>Aneurinibacillus group</taxon>
        <taxon>Ammoniphilus</taxon>
    </lineage>
</organism>
<dbReference type="InterPro" id="IPR027417">
    <property type="entry name" value="P-loop_NTPase"/>
</dbReference>
<keyword evidence="4" id="KW-1185">Reference proteome</keyword>
<evidence type="ECO:0000256" key="1">
    <source>
        <dbReference type="SAM" id="Coils"/>
    </source>
</evidence>
<keyword evidence="1" id="KW-0175">Coiled coil</keyword>
<dbReference type="Pfam" id="PF13614">
    <property type="entry name" value="AAA_31"/>
    <property type="match status" value="1"/>
</dbReference>
<dbReference type="SUPFAM" id="SSF52540">
    <property type="entry name" value="P-loop containing nucleoside triphosphate hydrolases"/>
    <property type="match status" value="1"/>
</dbReference>
<dbReference type="PANTHER" id="PTHR43384">
    <property type="entry name" value="SEPTUM SITE-DETERMINING PROTEIN MIND HOMOLOG, CHLOROPLASTIC-RELATED"/>
    <property type="match status" value="1"/>
</dbReference>
<dbReference type="InterPro" id="IPR050625">
    <property type="entry name" value="ParA/MinD_ATPase"/>
</dbReference>
<dbReference type="InterPro" id="IPR025669">
    <property type="entry name" value="AAA_dom"/>
</dbReference>
<protein>
    <submittedName>
        <fullName evidence="3">Pilus assembly protein CpaE</fullName>
    </submittedName>
</protein>
<evidence type="ECO:0000313" key="3">
    <source>
        <dbReference type="EMBL" id="MBP1930692.1"/>
    </source>
</evidence>
<evidence type="ECO:0000259" key="2">
    <source>
        <dbReference type="Pfam" id="PF13614"/>
    </source>
</evidence>
<sequence>MKVAIISDDQRLTQKVVQVIDSLEIRLGEVVEKPREAYLKINTTEPRIVVFVEPAEDLAVEQIIRQIKKVNEKSVLIFLNKSEDLYKVRGKFRAGIFDLLQVPDELDELEKSLEKAQEEIKKKLHLAEQEKVNQQSGTGSVISLYSGKGGTGTSLLGANLAHVMGMNPEKKILLIDLNLQFGVVQSLFNIEHNRNLGDLKPVIRELTASQLMNVVFRMESGLHVLLSPNSPEEAEQFTTEDIEMLIAASRLHFDVVVLDIPKELNEISITALGQSDYILYVVEAERPAIVNMQSVLDLLERYHLVRDNNVFLIVNKFSKKNDITLQELKRMIRIPVLGTIVDDYQTIQPYINLGIPWYTDPKLKIKKGPVKDLLDLEGSLQTLIGGV</sequence>
<reference evidence="3 4" key="1">
    <citation type="submission" date="2021-03" db="EMBL/GenBank/DDBJ databases">
        <title>Genomic Encyclopedia of Type Strains, Phase IV (KMG-IV): sequencing the most valuable type-strain genomes for metagenomic binning, comparative biology and taxonomic classification.</title>
        <authorList>
            <person name="Goeker M."/>
        </authorList>
    </citation>
    <scope>NUCLEOTIDE SEQUENCE [LARGE SCALE GENOMIC DNA]</scope>
    <source>
        <strain evidence="3 4">DSM 24738</strain>
    </source>
</reference>
<comment type="caution">
    <text evidence="3">The sequence shown here is derived from an EMBL/GenBank/DDBJ whole genome shotgun (WGS) entry which is preliminary data.</text>
</comment>
<name>A0ABS4GKA7_9BACL</name>
<accession>A0ABS4GKA7</accession>
<feature type="domain" description="AAA" evidence="2">
    <location>
        <begin position="140"/>
        <end position="301"/>
    </location>
</feature>
<dbReference type="RefSeq" id="WP_209808767.1">
    <property type="nucleotide sequence ID" value="NZ_JAGGKT010000001.1"/>
</dbReference>
<evidence type="ECO:0000313" key="4">
    <source>
        <dbReference type="Proteomes" id="UP001519343"/>
    </source>
</evidence>